<protein>
    <submittedName>
        <fullName evidence="1">Uncharacterized protein</fullName>
    </submittedName>
</protein>
<reference evidence="1 2" key="1">
    <citation type="submission" date="2013-07" db="EMBL/GenBank/DDBJ databases">
        <title>Draft genome sequence of Pseudoalteromonas luteoviolacea 2ta16.</title>
        <authorList>
            <person name="Allen E.E."/>
            <person name="Azam F."/>
            <person name="Podell S."/>
        </authorList>
    </citation>
    <scope>NUCLEOTIDE SEQUENCE [LARGE SCALE GENOMIC DNA]</scope>
    <source>
        <strain evidence="1 2">2ta16</strain>
    </source>
</reference>
<sequence length="75" mass="8482">SMFFDASLVLRVVALATVKTAHFTLRKVNVFAALIVVNTLHDIHLTQIERMRFSLLHRFLCLQTDGEIAKLTKSA</sequence>
<organism evidence="1 2">
    <name type="scientific">Pseudoalteromonas luteoviolacea (strain 2ta16)</name>
    <dbReference type="NCBI Taxonomy" id="1353533"/>
    <lineage>
        <taxon>Bacteria</taxon>
        <taxon>Pseudomonadati</taxon>
        <taxon>Pseudomonadota</taxon>
        <taxon>Gammaproteobacteria</taxon>
        <taxon>Alteromonadales</taxon>
        <taxon>Pseudoalteromonadaceae</taxon>
        <taxon>Pseudoalteromonas</taxon>
    </lineage>
</organism>
<dbReference type="EMBL" id="AUSV01000125">
    <property type="protein sequence ID" value="ESP91292.1"/>
    <property type="molecule type" value="Genomic_DNA"/>
</dbReference>
<dbReference type="Proteomes" id="UP000017820">
    <property type="component" value="Unassembled WGS sequence"/>
</dbReference>
<name>V4J7Q7_PSEL2</name>
<gene>
    <name evidence="1" type="ORF">PL2TA16_00980</name>
</gene>
<dbReference type="RefSeq" id="WP_023401318.1">
    <property type="nucleotide sequence ID" value="NZ_AUSV01000125.1"/>
</dbReference>
<dbReference type="AlphaFoldDB" id="V4J7Q7"/>
<evidence type="ECO:0000313" key="1">
    <source>
        <dbReference type="EMBL" id="ESP91292.1"/>
    </source>
</evidence>
<accession>V4J7Q7</accession>
<evidence type="ECO:0000313" key="2">
    <source>
        <dbReference type="Proteomes" id="UP000017820"/>
    </source>
</evidence>
<feature type="non-terminal residue" evidence="1">
    <location>
        <position position="1"/>
    </location>
</feature>
<comment type="caution">
    <text evidence="1">The sequence shown here is derived from an EMBL/GenBank/DDBJ whole genome shotgun (WGS) entry which is preliminary data.</text>
</comment>
<proteinExistence type="predicted"/>